<gene>
    <name evidence="1" type="ORF">SAMN04488528_104313</name>
</gene>
<reference evidence="1 2" key="1">
    <citation type="submission" date="2016-10" db="EMBL/GenBank/DDBJ databases">
        <authorList>
            <person name="de Groot N.N."/>
        </authorList>
    </citation>
    <scope>NUCLEOTIDE SEQUENCE [LARGE SCALE GENOMIC DNA]</scope>
    <source>
        <strain evidence="1 2">DSM 12271</strain>
    </source>
</reference>
<proteinExistence type="predicted"/>
<evidence type="ECO:0000313" key="1">
    <source>
        <dbReference type="EMBL" id="SFB40133.1"/>
    </source>
</evidence>
<dbReference type="Proteomes" id="UP000198619">
    <property type="component" value="Unassembled WGS sequence"/>
</dbReference>
<evidence type="ECO:0000313" key="2">
    <source>
        <dbReference type="Proteomes" id="UP000198619"/>
    </source>
</evidence>
<accession>A0A1I1AUZ5</accession>
<protein>
    <submittedName>
        <fullName evidence="1">Glutaredoxin-related protein</fullName>
    </submittedName>
</protein>
<sequence>MKITIYGSDLCSDCRGAKEVFEENKIEYVFKDITKELVNLKEFLAIRDTNPCYGKIKEQYGLGIPCIVKEDGSVTLDPKELI</sequence>
<name>A0A1I1AUZ5_9CLOT</name>
<dbReference type="OrthoDB" id="5679012at2"/>
<organism evidence="1 2">
    <name type="scientific">Clostridium frigidicarnis</name>
    <dbReference type="NCBI Taxonomy" id="84698"/>
    <lineage>
        <taxon>Bacteria</taxon>
        <taxon>Bacillati</taxon>
        <taxon>Bacillota</taxon>
        <taxon>Clostridia</taxon>
        <taxon>Eubacteriales</taxon>
        <taxon>Clostridiaceae</taxon>
        <taxon>Clostridium</taxon>
    </lineage>
</organism>
<dbReference type="EMBL" id="FOKI01000043">
    <property type="protein sequence ID" value="SFB40133.1"/>
    <property type="molecule type" value="Genomic_DNA"/>
</dbReference>
<dbReference type="SUPFAM" id="SSF52833">
    <property type="entry name" value="Thioredoxin-like"/>
    <property type="match status" value="1"/>
</dbReference>
<dbReference type="AlphaFoldDB" id="A0A1I1AUZ5"/>
<dbReference type="STRING" id="84698.SAMN04488528_104313"/>
<keyword evidence="2" id="KW-1185">Reference proteome</keyword>
<dbReference type="RefSeq" id="WP_090042884.1">
    <property type="nucleotide sequence ID" value="NZ_FOKI01000043.1"/>
</dbReference>
<dbReference type="InterPro" id="IPR036249">
    <property type="entry name" value="Thioredoxin-like_sf"/>
</dbReference>
<dbReference type="Gene3D" id="3.40.30.10">
    <property type="entry name" value="Glutaredoxin"/>
    <property type="match status" value="1"/>
</dbReference>